<dbReference type="CDD" id="cd18808">
    <property type="entry name" value="SF1_C_Upf1"/>
    <property type="match status" value="1"/>
</dbReference>
<evidence type="ECO:0000256" key="11">
    <source>
        <dbReference type="PIRSR" id="PIRSR601577-2"/>
    </source>
</evidence>
<dbReference type="Pfam" id="PF13086">
    <property type="entry name" value="AAA_11"/>
    <property type="match status" value="1"/>
</dbReference>
<gene>
    <name evidence="14" type="ORF">PGLA2088_LOCUS4351</name>
</gene>
<keyword evidence="6" id="KW-0347">Helicase</keyword>
<dbReference type="InterPro" id="IPR027417">
    <property type="entry name" value="P-loop_NTPase"/>
</dbReference>
<dbReference type="PANTHER" id="PTHR10887:SF495">
    <property type="entry name" value="HELICASE SENATAXIN ISOFORM X1-RELATED"/>
    <property type="match status" value="1"/>
</dbReference>
<dbReference type="GO" id="GO:0016020">
    <property type="term" value="C:membrane"/>
    <property type="evidence" value="ECO:0007669"/>
    <property type="project" value="InterPro"/>
</dbReference>
<dbReference type="GO" id="GO:0005694">
    <property type="term" value="C:chromosome"/>
    <property type="evidence" value="ECO:0007669"/>
    <property type="project" value="UniProtKB-ARBA"/>
</dbReference>
<evidence type="ECO:0008006" key="16">
    <source>
        <dbReference type="Google" id="ProtNLM"/>
    </source>
</evidence>
<dbReference type="InterPro" id="IPR041677">
    <property type="entry name" value="DNA2/NAM7_AAA_11"/>
</dbReference>
<dbReference type="InterPro" id="IPR047187">
    <property type="entry name" value="SF1_C_Upf1"/>
</dbReference>
<comment type="cofactor">
    <cofactor evidence="11">
        <name>Zn(2+)</name>
        <dbReference type="ChEBI" id="CHEBI:29105"/>
    </cofactor>
    <text evidence="11">Binds 1 zinc ion per subunit.</text>
</comment>
<dbReference type="Pfam" id="PF13087">
    <property type="entry name" value="AAA_12"/>
    <property type="match status" value="1"/>
</dbReference>
<dbReference type="GO" id="GO:0005524">
    <property type="term" value="F:ATP binding"/>
    <property type="evidence" value="ECO:0007669"/>
    <property type="project" value="UniProtKB-KW"/>
</dbReference>
<evidence type="ECO:0000256" key="1">
    <source>
        <dbReference type="ARBA" id="ARBA00005860"/>
    </source>
</evidence>
<comment type="similarity">
    <text evidence="1">Belongs to the peptidase M8 family.</text>
</comment>
<evidence type="ECO:0000256" key="10">
    <source>
        <dbReference type="PIRSR" id="PIRSR601577-1"/>
    </source>
</evidence>
<evidence type="ECO:0000256" key="5">
    <source>
        <dbReference type="ARBA" id="ARBA00022801"/>
    </source>
</evidence>
<dbReference type="SUPFAM" id="SSF55486">
    <property type="entry name" value="Metalloproteases ('zincins'), catalytic domain"/>
    <property type="match status" value="1"/>
</dbReference>
<evidence type="ECO:0000259" key="12">
    <source>
        <dbReference type="Pfam" id="PF13086"/>
    </source>
</evidence>
<dbReference type="Gene3D" id="3.10.170.20">
    <property type="match status" value="1"/>
</dbReference>
<feature type="domain" description="DNA2/NAM7 helicase helicase" evidence="12">
    <location>
        <begin position="683"/>
        <end position="765"/>
    </location>
</feature>
<comment type="caution">
    <text evidence="14">The sequence shown here is derived from an EMBL/GenBank/DDBJ whole genome shotgun (WGS) entry which is preliminary data.</text>
</comment>
<feature type="binding site" evidence="11">
    <location>
        <position position="358"/>
    </location>
    <ligand>
        <name>Zn(2+)</name>
        <dbReference type="ChEBI" id="CHEBI:29105"/>
        <note>catalytic</note>
    </ligand>
</feature>
<sequence>MPEYFPACKEVSSLPAKRVWPHVRLVHKELCSVTDGRGKTFGLIALSTLCACLWLAVVPRCFFLQDPTDVHVAEAVLEQMRAEPRASKAPATGRGLSQRPWLSRVMERYGRPPRQHPQQYGAPRARQLAGAVLNGGNTEPIRFHLNFDTLYEDKVQTNPILADRFCFRLKDWFKAGHPNGPKPSTADDAVDVCNRATMGMELRDLNTWCRCTQGDVITEDMRRLVILAVTQAVAELKTMVRVRPVKGKLKLKQSEGVYTAMWQKLNQTGVYCNADCVKGSLVSVPDTLCSEGVDADIILSTALPPPVPGVQGSGGFCAQDQNGRPVHITFDCMRRVDQSQSKENLDELARGYRTLVLHEVLHGLGFGMGLWGNTFNADGSRRVIVKQLKVTDADGTQDFVYHFVKGTRTYDAAQLYFGCHEDSKWQGLPLMSWPPSGRDSHHETRVMRDDLMSYGYGTAVSGITLASLEDTGHYLANYSHAQCMNWGRGRGCEFVMSRCQVRPTGSVVTGLTVPTYCNRAWTTVLHASNDQALQKCTPIQCQSRLDNGKATCDLECFTGTLPADSEEAPCQQGPVGDVAAAGSAGWLQDLQDSFLKYDGSVEQLQSLAFVAIALISPLNSSGVRRVLQAMSLPDEEIRGPAAETEAEPRGTDNMAEVLHALGIRVLRMGLCSQDKPYSLETRLRECGAQRGEAGLRKVMQVTDVVCATCIGCGMGPLDKITFPFVVIDEAAQVIEPAVTLPLGKGAVQAVMVGDQCQLPATVLSQEAQKGGLDISMFDRLLSMGMEVQLLNEQYRMHPQIASFPSWRFYRGELKSAVHESARKLPPGLVLKTNVVLLHVEAREQSKGASKRNPDEAACAAWLVETIMRLLPASLKGDEIGVITPYAAQVSDIRQALPHQARSQVQVSSVDAFQGCQKDVIIVSLVRANPRGDVGFVSDWRRLNVALTRARKLCIVLAHLPTWLSAESSLIRDWIGFYPAEAAEVRSFQRGFGGCPALTIGKSNAAAHCICCCRCYCCSGFCSCRSCRIKLCHFSRQLQHTHRMAARGLEEGSATY</sequence>
<dbReference type="InterPro" id="IPR041679">
    <property type="entry name" value="DNA2/NAM7-like_C"/>
</dbReference>
<feature type="binding site" evidence="11">
    <location>
        <position position="362"/>
    </location>
    <ligand>
        <name>Zn(2+)</name>
        <dbReference type="ChEBI" id="CHEBI:29105"/>
        <note>catalytic</note>
    </ligand>
</feature>
<evidence type="ECO:0000313" key="14">
    <source>
        <dbReference type="EMBL" id="CAE8645934.1"/>
    </source>
</evidence>
<dbReference type="Pfam" id="PF01457">
    <property type="entry name" value="Peptidase_M8"/>
    <property type="match status" value="1"/>
</dbReference>
<feature type="binding site" evidence="11">
    <location>
        <position position="441"/>
    </location>
    <ligand>
        <name>Zn(2+)</name>
        <dbReference type="ChEBI" id="CHEBI:29105"/>
        <note>catalytic</note>
    </ligand>
</feature>
<evidence type="ECO:0000256" key="7">
    <source>
        <dbReference type="ARBA" id="ARBA00022833"/>
    </source>
</evidence>
<keyword evidence="9 11" id="KW-0482">Metalloprotease</keyword>
<organism evidence="14 15">
    <name type="scientific">Polarella glacialis</name>
    <name type="common">Dinoflagellate</name>
    <dbReference type="NCBI Taxonomy" id="89957"/>
    <lineage>
        <taxon>Eukaryota</taxon>
        <taxon>Sar</taxon>
        <taxon>Alveolata</taxon>
        <taxon>Dinophyceae</taxon>
        <taxon>Suessiales</taxon>
        <taxon>Suessiaceae</taxon>
        <taxon>Polarella</taxon>
    </lineage>
</organism>
<name>A0A813I5U5_POLGL</name>
<dbReference type="InterPro" id="IPR045055">
    <property type="entry name" value="DNA2/NAM7-like"/>
</dbReference>
<dbReference type="Gene3D" id="3.90.132.10">
    <property type="entry name" value="Leishmanolysin , domain 2"/>
    <property type="match status" value="1"/>
</dbReference>
<reference evidence="14" key="1">
    <citation type="submission" date="2021-02" db="EMBL/GenBank/DDBJ databases">
        <authorList>
            <person name="Dougan E. K."/>
            <person name="Rhodes N."/>
            <person name="Thang M."/>
            <person name="Chan C."/>
        </authorList>
    </citation>
    <scope>NUCLEOTIDE SEQUENCE</scope>
</reference>
<dbReference type="GO" id="GO:0046872">
    <property type="term" value="F:metal ion binding"/>
    <property type="evidence" value="ECO:0007669"/>
    <property type="project" value="UniProtKB-KW"/>
</dbReference>
<dbReference type="Gene3D" id="3.40.50.300">
    <property type="entry name" value="P-loop containing nucleotide triphosphate hydrolases"/>
    <property type="match status" value="2"/>
</dbReference>
<accession>A0A813I5U5</accession>
<dbReference type="Proteomes" id="UP000626109">
    <property type="component" value="Unassembled WGS sequence"/>
</dbReference>
<keyword evidence="3 11" id="KW-0479">Metal-binding</keyword>
<dbReference type="AlphaFoldDB" id="A0A813I5U5"/>
<keyword evidence="7 11" id="KW-0862">Zinc</keyword>
<dbReference type="EMBL" id="CAJNNW010003946">
    <property type="protein sequence ID" value="CAE8645934.1"/>
    <property type="molecule type" value="Genomic_DNA"/>
</dbReference>
<evidence type="ECO:0000256" key="6">
    <source>
        <dbReference type="ARBA" id="ARBA00022806"/>
    </source>
</evidence>
<dbReference type="FunFam" id="3.40.50.300:FF:000326">
    <property type="entry name" value="P-loop containing nucleoside triphosphate hydrolase"/>
    <property type="match status" value="1"/>
</dbReference>
<evidence type="ECO:0000256" key="8">
    <source>
        <dbReference type="ARBA" id="ARBA00022840"/>
    </source>
</evidence>
<evidence type="ECO:0000259" key="13">
    <source>
        <dbReference type="Pfam" id="PF13087"/>
    </source>
</evidence>
<keyword evidence="8" id="KW-0067">ATP-binding</keyword>
<dbReference type="PANTHER" id="PTHR10887">
    <property type="entry name" value="DNA2/NAM7 HELICASE FAMILY"/>
    <property type="match status" value="1"/>
</dbReference>
<dbReference type="GO" id="GO:0004222">
    <property type="term" value="F:metalloendopeptidase activity"/>
    <property type="evidence" value="ECO:0007669"/>
    <property type="project" value="InterPro"/>
</dbReference>
<dbReference type="GO" id="GO:0007155">
    <property type="term" value="P:cell adhesion"/>
    <property type="evidence" value="ECO:0007669"/>
    <property type="project" value="InterPro"/>
</dbReference>
<evidence type="ECO:0000313" key="15">
    <source>
        <dbReference type="Proteomes" id="UP000626109"/>
    </source>
</evidence>
<evidence type="ECO:0000256" key="3">
    <source>
        <dbReference type="ARBA" id="ARBA00022723"/>
    </source>
</evidence>
<feature type="active site" evidence="10">
    <location>
        <position position="359"/>
    </location>
</feature>
<evidence type="ECO:0000256" key="2">
    <source>
        <dbReference type="ARBA" id="ARBA00022670"/>
    </source>
</evidence>
<feature type="domain" description="DNA2/NAM7 helicase-like C-terminal" evidence="13">
    <location>
        <begin position="772"/>
        <end position="958"/>
    </location>
</feature>
<dbReference type="InterPro" id="IPR001577">
    <property type="entry name" value="Peptidase_M8"/>
</dbReference>
<proteinExistence type="inferred from homology"/>
<keyword evidence="2" id="KW-0645">Protease</keyword>
<dbReference type="GO" id="GO:0004386">
    <property type="term" value="F:helicase activity"/>
    <property type="evidence" value="ECO:0007669"/>
    <property type="project" value="UniProtKB-KW"/>
</dbReference>
<evidence type="ECO:0000256" key="9">
    <source>
        <dbReference type="ARBA" id="ARBA00023049"/>
    </source>
</evidence>
<dbReference type="SUPFAM" id="SSF52540">
    <property type="entry name" value="P-loop containing nucleoside triphosphate hydrolases"/>
    <property type="match status" value="1"/>
</dbReference>
<keyword evidence="4" id="KW-0547">Nucleotide-binding</keyword>
<keyword evidence="5" id="KW-0378">Hydrolase</keyword>
<dbReference type="GO" id="GO:0006508">
    <property type="term" value="P:proteolysis"/>
    <property type="evidence" value="ECO:0007669"/>
    <property type="project" value="UniProtKB-KW"/>
</dbReference>
<evidence type="ECO:0000256" key="4">
    <source>
        <dbReference type="ARBA" id="ARBA00022741"/>
    </source>
</evidence>
<protein>
    <recommendedName>
        <fullName evidence="16">RNA helicase</fullName>
    </recommendedName>
</protein>